<dbReference type="InterPro" id="IPR036397">
    <property type="entry name" value="RNaseH_sf"/>
</dbReference>
<dbReference type="Proteomes" id="UP001472677">
    <property type="component" value="Unassembled WGS sequence"/>
</dbReference>
<evidence type="ECO:0000313" key="2">
    <source>
        <dbReference type="EMBL" id="KAK8596357.1"/>
    </source>
</evidence>
<dbReference type="PANTHER" id="PTHR47723">
    <property type="entry name" value="OS05G0353850 PROTEIN"/>
    <property type="match status" value="1"/>
</dbReference>
<sequence length="158" mass="17022">MLNPSSWVKPSAESLKFNVDGAVVGGLGRAGIGGILRNSGNESLILFSRAAGSTDATSAELNAILEAVNLFRKSKWVHSFKLLLETDCSLCVQWLERPSSTPLCFKTLIEECLEACAGLRWSIEAVSRSANAMADKLAKSGISRGVPLVWMSQKHQTL</sequence>
<dbReference type="SUPFAM" id="SSF53098">
    <property type="entry name" value="Ribonuclease H-like"/>
    <property type="match status" value="1"/>
</dbReference>
<evidence type="ECO:0000259" key="1">
    <source>
        <dbReference type="PROSITE" id="PS50879"/>
    </source>
</evidence>
<protein>
    <recommendedName>
        <fullName evidence="1">RNase H type-1 domain-containing protein</fullName>
    </recommendedName>
</protein>
<dbReference type="PANTHER" id="PTHR47723:SF22">
    <property type="entry name" value="RNASE H TYPE-1 DOMAIN-CONTAINING PROTEIN"/>
    <property type="match status" value="1"/>
</dbReference>
<accession>A0ABR2G6Z8</accession>
<feature type="domain" description="RNase H type-1" evidence="1">
    <location>
        <begin position="11"/>
        <end position="143"/>
    </location>
</feature>
<comment type="caution">
    <text evidence="2">The sequence shown here is derived from an EMBL/GenBank/DDBJ whole genome shotgun (WGS) entry which is preliminary data.</text>
</comment>
<dbReference type="Gene3D" id="3.30.420.10">
    <property type="entry name" value="Ribonuclease H-like superfamily/Ribonuclease H"/>
    <property type="match status" value="1"/>
</dbReference>
<evidence type="ECO:0000313" key="3">
    <source>
        <dbReference type="Proteomes" id="UP001472677"/>
    </source>
</evidence>
<name>A0ABR2G6Z8_9ROSI</name>
<dbReference type="InterPro" id="IPR044730">
    <property type="entry name" value="RNase_H-like_dom_plant"/>
</dbReference>
<dbReference type="Pfam" id="PF13456">
    <property type="entry name" value="RVT_3"/>
    <property type="match status" value="1"/>
</dbReference>
<proteinExistence type="predicted"/>
<dbReference type="PROSITE" id="PS50879">
    <property type="entry name" value="RNASE_H_1"/>
    <property type="match status" value="1"/>
</dbReference>
<keyword evidence="3" id="KW-1185">Reference proteome</keyword>
<gene>
    <name evidence="2" type="ORF">V6N12_064852</name>
</gene>
<dbReference type="EMBL" id="JBBPBM010000002">
    <property type="protein sequence ID" value="KAK8596357.1"/>
    <property type="molecule type" value="Genomic_DNA"/>
</dbReference>
<dbReference type="InterPro" id="IPR053151">
    <property type="entry name" value="RNase_H-like"/>
</dbReference>
<dbReference type="CDD" id="cd06222">
    <property type="entry name" value="RNase_H_like"/>
    <property type="match status" value="1"/>
</dbReference>
<dbReference type="InterPro" id="IPR012337">
    <property type="entry name" value="RNaseH-like_sf"/>
</dbReference>
<organism evidence="2 3">
    <name type="scientific">Hibiscus sabdariffa</name>
    <name type="common">roselle</name>
    <dbReference type="NCBI Taxonomy" id="183260"/>
    <lineage>
        <taxon>Eukaryota</taxon>
        <taxon>Viridiplantae</taxon>
        <taxon>Streptophyta</taxon>
        <taxon>Embryophyta</taxon>
        <taxon>Tracheophyta</taxon>
        <taxon>Spermatophyta</taxon>
        <taxon>Magnoliopsida</taxon>
        <taxon>eudicotyledons</taxon>
        <taxon>Gunneridae</taxon>
        <taxon>Pentapetalae</taxon>
        <taxon>rosids</taxon>
        <taxon>malvids</taxon>
        <taxon>Malvales</taxon>
        <taxon>Malvaceae</taxon>
        <taxon>Malvoideae</taxon>
        <taxon>Hibiscus</taxon>
    </lineage>
</organism>
<reference evidence="2 3" key="1">
    <citation type="journal article" date="2024" name="G3 (Bethesda)">
        <title>Genome assembly of Hibiscus sabdariffa L. provides insights into metabolisms of medicinal natural products.</title>
        <authorList>
            <person name="Kim T."/>
        </authorList>
    </citation>
    <scope>NUCLEOTIDE SEQUENCE [LARGE SCALE GENOMIC DNA]</scope>
    <source>
        <strain evidence="2">TK-2024</strain>
        <tissue evidence="2">Old leaves</tissue>
    </source>
</reference>
<dbReference type="InterPro" id="IPR002156">
    <property type="entry name" value="RNaseH_domain"/>
</dbReference>